<protein>
    <recommendedName>
        <fullName evidence="11">Tetratricopeptide repeat-containing protein</fullName>
    </recommendedName>
</protein>
<evidence type="ECO:0000256" key="1">
    <source>
        <dbReference type="ARBA" id="ARBA00004496"/>
    </source>
</evidence>
<dbReference type="InterPro" id="IPR016032">
    <property type="entry name" value="Sig_transdc_resp-reg_C-effctor"/>
</dbReference>
<feature type="transmembrane region" description="Helical" evidence="8">
    <location>
        <begin position="432"/>
        <end position="451"/>
    </location>
</feature>
<evidence type="ECO:0000313" key="10">
    <source>
        <dbReference type="Proteomes" id="UP001501758"/>
    </source>
</evidence>
<dbReference type="Gene3D" id="1.25.40.10">
    <property type="entry name" value="Tetratricopeptide repeat domain"/>
    <property type="match status" value="3"/>
</dbReference>
<comment type="similarity">
    <text evidence="5">Belongs to the Rap family.</text>
</comment>
<comment type="caution">
    <text evidence="9">The sequence shown here is derived from an EMBL/GenBank/DDBJ whole genome shotgun (WGS) entry which is preliminary data.</text>
</comment>
<dbReference type="Proteomes" id="UP001501758">
    <property type="component" value="Unassembled WGS sequence"/>
</dbReference>
<keyword evidence="8" id="KW-1133">Transmembrane helix</keyword>
<keyword evidence="8" id="KW-0472">Membrane</keyword>
<name>A0ABN1IFG2_9FLAO</name>
<evidence type="ECO:0008006" key="11">
    <source>
        <dbReference type="Google" id="ProtNLM"/>
    </source>
</evidence>
<keyword evidence="4 6" id="KW-0802">TPR repeat</keyword>
<keyword evidence="7" id="KW-0175">Coiled coil</keyword>
<evidence type="ECO:0000256" key="5">
    <source>
        <dbReference type="ARBA" id="ARBA00038253"/>
    </source>
</evidence>
<dbReference type="Pfam" id="PF13181">
    <property type="entry name" value="TPR_8"/>
    <property type="match status" value="2"/>
</dbReference>
<dbReference type="PANTHER" id="PTHR46630:SF1">
    <property type="entry name" value="TETRATRICOPEPTIDE REPEAT PROTEIN 29"/>
    <property type="match status" value="1"/>
</dbReference>
<keyword evidence="2" id="KW-0963">Cytoplasm</keyword>
<dbReference type="SUPFAM" id="SSF48452">
    <property type="entry name" value="TPR-like"/>
    <property type="match status" value="2"/>
</dbReference>
<keyword evidence="8" id="KW-0812">Transmembrane</keyword>
<evidence type="ECO:0000313" key="9">
    <source>
        <dbReference type="EMBL" id="GAA0711859.1"/>
    </source>
</evidence>
<evidence type="ECO:0000256" key="4">
    <source>
        <dbReference type="ARBA" id="ARBA00022803"/>
    </source>
</evidence>
<evidence type="ECO:0000256" key="6">
    <source>
        <dbReference type="PROSITE-ProRule" id="PRU00339"/>
    </source>
</evidence>
<dbReference type="SMART" id="SM00028">
    <property type="entry name" value="TPR"/>
    <property type="match status" value="7"/>
</dbReference>
<dbReference type="InterPro" id="IPR011990">
    <property type="entry name" value="TPR-like_helical_dom_sf"/>
</dbReference>
<accession>A0ABN1IFG2</accession>
<dbReference type="Pfam" id="PF13424">
    <property type="entry name" value="TPR_12"/>
    <property type="match status" value="1"/>
</dbReference>
<dbReference type="PROSITE" id="PS50005">
    <property type="entry name" value="TPR"/>
    <property type="match status" value="1"/>
</dbReference>
<proteinExistence type="inferred from homology"/>
<reference evidence="9 10" key="1">
    <citation type="journal article" date="2019" name="Int. J. Syst. Evol. Microbiol.">
        <title>The Global Catalogue of Microorganisms (GCM) 10K type strain sequencing project: providing services to taxonomists for standard genome sequencing and annotation.</title>
        <authorList>
            <consortium name="The Broad Institute Genomics Platform"/>
            <consortium name="The Broad Institute Genome Sequencing Center for Infectious Disease"/>
            <person name="Wu L."/>
            <person name="Ma J."/>
        </authorList>
    </citation>
    <scope>NUCLEOTIDE SEQUENCE [LARGE SCALE GENOMIC DNA]</scope>
    <source>
        <strain evidence="9 10">JCM 15974</strain>
    </source>
</reference>
<gene>
    <name evidence="9" type="ORF">GCM10009430_01730</name>
</gene>
<keyword evidence="10" id="KW-1185">Reference proteome</keyword>
<keyword evidence="3" id="KW-0677">Repeat</keyword>
<dbReference type="InterPro" id="IPR019734">
    <property type="entry name" value="TPR_rpt"/>
</dbReference>
<dbReference type="InterPro" id="IPR051476">
    <property type="entry name" value="Bac_ResReg_Asp_Phosphatase"/>
</dbReference>
<evidence type="ECO:0000256" key="8">
    <source>
        <dbReference type="SAM" id="Phobius"/>
    </source>
</evidence>
<dbReference type="PANTHER" id="PTHR46630">
    <property type="entry name" value="TETRATRICOPEPTIDE REPEAT PROTEIN 29"/>
    <property type="match status" value="1"/>
</dbReference>
<organism evidence="9 10">
    <name type="scientific">Aquimarina litoralis</name>
    <dbReference type="NCBI Taxonomy" id="584605"/>
    <lineage>
        <taxon>Bacteria</taxon>
        <taxon>Pseudomonadati</taxon>
        <taxon>Bacteroidota</taxon>
        <taxon>Flavobacteriia</taxon>
        <taxon>Flavobacteriales</taxon>
        <taxon>Flavobacteriaceae</taxon>
        <taxon>Aquimarina</taxon>
    </lineage>
</organism>
<evidence type="ECO:0000256" key="3">
    <source>
        <dbReference type="ARBA" id="ARBA00022737"/>
    </source>
</evidence>
<dbReference type="EMBL" id="BAAAGE010000001">
    <property type="protein sequence ID" value="GAA0711859.1"/>
    <property type="molecule type" value="Genomic_DNA"/>
</dbReference>
<sequence>MISQNLKLIDSLKNALDNHSEEDSVRVDILTELHEKLMFSAPLKAKKYAEEELKISKKINYKMGIGKGLLHLGDFYNNRNNLDSALYYYKQAKEEFNNRNSYRGTLFVNYSMADILRSKGDFENAIHIILENLELIEGNEKVDKAKAKFKGAQYNSLATIYMEKGNYKLALIEALKALELFTEINDVMRKADILKLLGDLEYATENYKKALTYFKEAMAIYLAQNDEIYLSYAKNSAGNTLKKLNRINEAQTHYEEAIKLARKHEAKSPLANALYNLGELFNIEKKYEKAKASFIESKEITEGEDIKIGIINAYKGLSNTFKNENNIPQAIKNINQAINIAEKIGTMSNLQELYEKRSNLFQLQNKNREALSDLHASQKIRDSLFSVKKSQQIEELRTIYETEKKEAAITLQKEEIKNLNQQVEISNLRKTLYAGGMISFIVVSGLLFFGFRQRIKKNQIEREKQEEIYRQEIEFKRKELTSQTLHLVQKSSFIQELKENLERIKNSPELFKVEFRRLVMLLKKESAEDKDWEVFKSYFADVHNNFDNKLKAIHNEITEKEIRLASFLRMNLTTKEIANMLNVLPDSVLKSKYRLKKKLQLGKEEDLYEFLNTL</sequence>
<feature type="coiled-coil region" evidence="7">
    <location>
        <begin position="402"/>
        <end position="431"/>
    </location>
</feature>
<evidence type="ECO:0000256" key="2">
    <source>
        <dbReference type="ARBA" id="ARBA00022490"/>
    </source>
</evidence>
<feature type="repeat" description="TPR" evidence="6">
    <location>
        <begin position="191"/>
        <end position="224"/>
    </location>
</feature>
<evidence type="ECO:0000256" key="7">
    <source>
        <dbReference type="SAM" id="Coils"/>
    </source>
</evidence>
<comment type="subcellular location">
    <subcellularLocation>
        <location evidence="1">Cytoplasm</location>
    </subcellularLocation>
</comment>
<dbReference type="SUPFAM" id="SSF46894">
    <property type="entry name" value="C-terminal effector domain of the bipartite response regulators"/>
    <property type="match status" value="1"/>
</dbReference>